<dbReference type="InterPro" id="IPR051027">
    <property type="entry name" value="bZIP_transcription_factors"/>
</dbReference>
<keyword evidence="6" id="KW-0175">Coiled coil</keyword>
<gene>
    <name evidence="9" type="primary">SKO1</name>
    <name evidence="9" type="ORF">H2201_007721</name>
</gene>
<feature type="coiled-coil region" evidence="6">
    <location>
        <begin position="484"/>
        <end position="518"/>
    </location>
</feature>
<dbReference type="SMART" id="SM00338">
    <property type="entry name" value="BRLZ"/>
    <property type="match status" value="1"/>
</dbReference>
<dbReference type="CDD" id="cd14687">
    <property type="entry name" value="bZIP_ATF2"/>
    <property type="match status" value="1"/>
</dbReference>
<evidence type="ECO:0000256" key="1">
    <source>
        <dbReference type="ARBA" id="ARBA00004123"/>
    </source>
</evidence>
<evidence type="ECO:0000256" key="5">
    <source>
        <dbReference type="ARBA" id="ARBA00023242"/>
    </source>
</evidence>
<evidence type="ECO:0000256" key="4">
    <source>
        <dbReference type="ARBA" id="ARBA00023163"/>
    </source>
</evidence>
<feature type="compositionally biased region" description="Basic and acidic residues" evidence="7">
    <location>
        <begin position="443"/>
        <end position="463"/>
    </location>
</feature>
<feature type="compositionally biased region" description="Polar residues" evidence="7">
    <location>
        <begin position="119"/>
        <end position="130"/>
    </location>
</feature>
<dbReference type="Pfam" id="PF11786">
    <property type="entry name" value="Aft1_HRA"/>
    <property type="match status" value="1"/>
</dbReference>
<dbReference type="InterPro" id="IPR002112">
    <property type="entry name" value="Leuzip_Jun"/>
</dbReference>
<name>A0ABQ9NLV3_9PEZI</name>
<feature type="compositionally biased region" description="Polar residues" evidence="7">
    <location>
        <begin position="345"/>
        <end position="378"/>
    </location>
</feature>
<dbReference type="Gene3D" id="1.20.5.170">
    <property type="match status" value="1"/>
</dbReference>
<feature type="domain" description="BZIP" evidence="8">
    <location>
        <begin position="459"/>
        <end position="522"/>
    </location>
</feature>
<keyword evidence="4" id="KW-0804">Transcription</keyword>
<feature type="compositionally biased region" description="Polar residues" evidence="7">
    <location>
        <begin position="248"/>
        <end position="266"/>
    </location>
</feature>
<feature type="region of interest" description="Disordered" evidence="7">
    <location>
        <begin position="436"/>
        <end position="463"/>
    </location>
</feature>
<dbReference type="Pfam" id="PF00170">
    <property type="entry name" value="bZIP_1"/>
    <property type="match status" value="1"/>
</dbReference>
<evidence type="ECO:0000259" key="8">
    <source>
        <dbReference type="PROSITE" id="PS50217"/>
    </source>
</evidence>
<reference evidence="9" key="1">
    <citation type="submission" date="2022-10" db="EMBL/GenBank/DDBJ databases">
        <title>Culturing micro-colonial fungi from biological soil crusts in the Mojave desert and describing Neophaeococcomyces mojavensis, and introducing the new genera and species Taxawa tesnikishii.</title>
        <authorList>
            <person name="Kurbessoian T."/>
            <person name="Stajich J.E."/>
        </authorList>
    </citation>
    <scope>NUCLEOTIDE SEQUENCE</scope>
    <source>
        <strain evidence="9">TK_1</strain>
    </source>
</reference>
<feature type="compositionally biased region" description="Basic and acidic residues" evidence="7">
    <location>
        <begin position="9"/>
        <end position="25"/>
    </location>
</feature>
<dbReference type="InterPro" id="IPR021755">
    <property type="entry name" value="TF_Aft1_HRA"/>
</dbReference>
<evidence type="ECO:0000256" key="3">
    <source>
        <dbReference type="ARBA" id="ARBA00023125"/>
    </source>
</evidence>
<organism evidence="9 10">
    <name type="scientific">Coniosporium apollinis</name>
    <dbReference type="NCBI Taxonomy" id="61459"/>
    <lineage>
        <taxon>Eukaryota</taxon>
        <taxon>Fungi</taxon>
        <taxon>Dikarya</taxon>
        <taxon>Ascomycota</taxon>
        <taxon>Pezizomycotina</taxon>
        <taxon>Dothideomycetes</taxon>
        <taxon>Dothideomycetes incertae sedis</taxon>
        <taxon>Coniosporium</taxon>
    </lineage>
</organism>
<comment type="caution">
    <text evidence="9">The sequence shown here is derived from an EMBL/GenBank/DDBJ whole genome shotgun (WGS) entry which is preliminary data.</text>
</comment>
<dbReference type="Pfam" id="PF11787">
    <property type="entry name" value="Aft1_HRR"/>
    <property type="match status" value="1"/>
</dbReference>
<proteinExistence type="predicted"/>
<dbReference type="PROSITE" id="PS50217">
    <property type="entry name" value="BZIP"/>
    <property type="match status" value="1"/>
</dbReference>
<dbReference type="SUPFAM" id="SSF57959">
    <property type="entry name" value="Leucine zipper domain"/>
    <property type="match status" value="1"/>
</dbReference>
<keyword evidence="3" id="KW-0238">DNA-binding</keyword>
<dbReference type="InterPro" id="IPR021756">
    <property type="entry name" value="TF_Aft1_HRR"/>
</dbReference>
<comment type="subcellular location">
    <subcellularLocation>
        <location evidence="1">Nucleus</location>
    </subcellularLocation>
</comment>
<evidence type="ECO:0000256" key="2">
    <source>
        <dbReference type="ARBA" id="ARBA00023015"/>
    </source>
</evidence>
<dbReference type="PANTHER" id="PTHR19304">
    <property type="entry name" value="CYCLIC-AMP RESPONSE ELEMENT BINDING PROTEIN"/>
    <property type="match status" value="1"/>
</dbReference>
<evidence type="ECO:0000313" key="10">
    <source>
        <dbReference type="Proteomes" id="UP001172684"/>
    </source>
</evidence>
<dbReference type="EMBL" id="JAPDRL010000085">
    <property type="protein sequence ID" value="KAJ9658641.1"/>
    <property type="molecule type" value="Genomic_DNA"/>
</dbReference>
<dbReference type="InterPro" id="IPR004827">
    <property type="entry name" value="bZIP"/>
</dbReference>
<sequence>MANQSTDPDNQRRESPLHNSQDARRPSPPRIGTLFLEEQAHTVPGGGLVEAYSPFAEHQPAVHPSKGEPDAKPTAPSNNTTQPLAPPPRPVQNNPIDTPDYFNTVHSNTSHLQLEPNPFEQSFGNPSSETPGKLPPIANLTSPSSLLPGGTPGWPNSLRSGPLSPAMLAGPAGATDYFGDSFRGGFPTPNESSLRTGLTPGGGGSMFPAPSPNSQALFNSLASGGVTPSTLDFHRTAMNAAAAAKQQNFNVTSNGPTSQPPDQSGPSGMDHRQYRSQHHHQQGHNNPFDNTSQHDNEAANSLFLLTQANGMRGTNGPYGLSQQPPNPINNNNNMGQVPNQGPPQSADTSPVSRRPTKNSSIASIETGDFSDSGQSEQAKPTAKSRGKKGSTSKAQNNNRRKAEETPGKSPASKKQRNNSSAVSMANMANIDQEMADMDSDEEGSPKQELGENGKKMTDEEKRKNFLERNRVAALKCRQRKKQWLANLQAKVELFTTENDHLSAQVTQLREEIVNLKTLLLAHKDCPVSQQQGLGGMAMHSFIGDPNGQMNAHANPYGMAMPPPGQPMGMSMGGQVPQQGQMQRG</sequence>
<feature type="region of interest" description="Disordered" evidence="7">
    <location>
        <begin position="309"/>
        <end position="421"/>
    </location>
</feature>
<keyword evidence="10" id="KW-1185">Reference proteome</keyword>
<dbReference type="Pfam" id="PF11785">
    <property type="entry name" value="Aft1_OSA"/>
    <property type="match status" value="1"/>
</dbReference>
<evidence type="ECO:0000256" key="7">
    <source>
        <dbReference type="SAM" id="MobiDB-lite"/>
    </source>
</evidence>
<keyword evidence="2" id="KW-0805">Transcription regulation</keyword>
<dbReference type="InterPro" id="IPR020956">
    <property type="entry name" value="TF_Aft1_OSM"/>
</dbReference>
<feature type="region of interest" description="Disordered" evidence="7">
    <location>
        <begin position="1"/>
        <end position="212"/>
    </location>
</feature>
<accession>A0ABQ9NLV3</accession>
<keyword evidence="5" id="KW-0539">Nucleus</keyword>
<feature type="region of interest" description="Disordered" evidence="7">
    <location>
        <begin position="248"/>
        <end position="294"/>
    </location>
</feature>
<dbReference type="PRINTS" id="PR00043">
    <property type="entry name" value="LEUZIPPRJUN"/>
</dbReference>
<feature type="compositionally biased region" description="Low complexity" evidence="7">
    <location>
        <begin position="328"/>
        <end position="344"/>
    </location>
</feature>
<dbReference type="Proteomes" id="UP001172684">
    <property type="component" value="Unassembled WGS sequence"/>
</dbReference>
<dbReference type="InterPro" id="IPR046347">
    <property type="entry name" value="bZIP_sf"/>
</dbReference>
<protein>
    <submittedName>
        <fullName evidence="9">Transcription factor</fullName>
    </submittedName>
</protein>
<evidence type="ECO:0000256" key="6">
    <source>
        <dbReference type="SAM" id="Coils"/>
    </source>
</evidence>
<evidence type="ECO:0000313" key="9">
    <source>
        <dbReference type="EMBL" id="KAJ9658641.1"/>
    </source>
</evidence>